<keyword evidence="2" id="KW-1185">Reference proteome</keyword>
<evidence type="ECO:0000313" key="1">
    <source>
        <dbReference type="EMBL" id="GAL90297.1"/>
    </source>
</evidence>
<dbReference type="AlphaFoldDB" id="A0A098LV68"/>
<protein>
    <submittedName>
        <fullName evidence="1">Uncharacterized protein</fullName>
    </submittedName>
</protein>
<organism evidence="1 2">
    <name type="scientific">Jejuia pallidilutea</name>
    <dbReference type="NCBI Taxonomy" id="504487"/>
    <lineage>
        <taxon>Bacteria</taxon>
        <taxon>Pseudomonadati</taxon>
        <taxon>Bacteroidota</taxon>
        <taxon>Flavobacteriia</taxon>
        <taxon>Flavobacteriales</taxon>
        <taxon>Flavobacteriaceae</taxon>
        <taxon>Jejuia</taxon>
    </lineage>
</organism>
<accession>A0A098LV68</accession>
<name>A0A098LV68_9FLAO</name>
<sequence length="142" mass="15689">MPLLMILGIITFIFSISALTGNSYLTGGNCSDLSLIPIPGDNDTQLAFVFCTKSIVRMISSEAVFLPCTNFHVCNIEPPFILSVTSNEFEQTLELPPSSLLQPNRIMTIENKSIFLILCKRLKAMLDTSSNAFILNIDINLK</sequence>
<proteinExistence type="predicted"/>
<reference evidence="2" key="1">
    <citation type="journal article" date="2014" name="Genome Announc.">
        <title>Draft Genome Sequence of Marine Flavobacterium Jejuia pallidilutea Strain 11shimoA1 and Pigmentation Mutants.</title>
        <authorList>
            <person name="Takatani N."/>
            <person name="Nakanishi M."/>
            <person name="Meirelles P."/>
            <person name="Mino S."/>
            <person name="Suda W."/>
            <person name="Oshima K."/>
            <person name="Hattori M."/>
            <person name="Ohkuma M."/>
            <person name="Hosokawa M."/>
            <person name="Miyashita K."/>
            <person name="Thompson F.L."/>
            <person name="Niwa A."/>
            <person name="Sawabe T."/>
            <person name="Sawabe T."/>
        </authorList>
    </citation>
    <scope>NUCLEOTIDE SEQUENCE [LARGE SCALE GENOMIC DNA]</scope>
    <source>
        <strain evidence="2">JCM 19538</strain>
    </source>
</reference>
<comment type="caution">
    <text evidence="1">The sequence shown here is derived from an EMBL/GenBank/DDBJ whole genome shotgun (WGS) entry which is preliminary data.</text>
</comment>
<dbReference type="EMBL" id="BBNY01000074">
    <property type="protein sequence ID" value="GAL90297.1"/>
    <property type="molecule type" value="Genomic_DNA"/>
</dbReference>
<gene>
    <name evidence="1" type="ORF">JCM19538_62</name>
</gene>
<evidence type="ECO:0000313" key="2">
    <source>
        <dbReference type="Proteomes" id="UP000030184"/>
    </source>
</evidence>
<dbReference type="Proteomes" id="UP000030184">
    <property type="component" value="Unassembled WGS sequence"/>
</dbReference>